<dbReference type="Gramene" id="KXG29851">
    <property type="protein sequence ID" value="KXG29851"/>
    <property type="gene ID" value="SORBI_3004G099400"/>
</dbReference>
<sequence length="80" mass="8918">MWPAATMFALGFLLCPFPALSPSGRNLTALLPELRDLIGSLYRHCRREFSLLTSTRRRRRRSAWFVAAGGPNGNGEARAN</sequence>
<gene>
    <name evidence="2" type="ORF">SORBI_3004G099400</name>
</gene>
<dbReference type="InParanoid" id="A0A194YNT3"/>
<organism evidence="2 3">
    <name type="scientific">Sorghum bicolor</name>
    <name type="common">Sorghum</name>
    <name type="synonym">Sorghum vulgare</name>
    <dbReference type="NCBI Taxonomy" id="4558"/>
    <lineage>
        <taxon>Eukaryota</taxon>
        <taxon>Viridiplantae</taxon>
        <taxon>Streptophyta</taxon>
        <taxon>Embryophyta</taxon>
        <taxon>Tracheophyta</taxon>
        <taxon>Spermatophyta</taxon>
        <taxon>Magnoliopsida</taxon>
        <taxon>Liliopsida</taxon>
        <taxon>Poales</taxon>
        <taxon>Poaceae</taxon>
        <taxon>PACMAD clade</taxon>
        <taxon>Panicoideae</taxon>
        <taxon>Andropogonodae</taxon>
        <taxon>Andropogoneae</taxon>
        <taxon>Sorghinae</taxon>
        <taxon>Sorghum</taxon>
    </lineage>
</organism>
<proteinExistence type="predicted"/>
<reference evidence="2 3" key="1">
    <citation type="journal article" date="2009" name="Nature">
        <title>The Sorghum bicolor genome and the diversification of grasses.</title>
        <authorList>
            <person name="Paterson A.H."/>
            <person name="Bowers J.E."/>
            <person name="Bruggmann R."/>
            <person name="Dubchak I."/>
            <person name="Grimwood J."/>
            <person name="Gundlach H."/>
            <person name="Haberer G."/>
            <person name="Hellsten U."/>
            <person name="Mitros T."/>
            <person name="Poliakov A."/>
            <person name="Schmutz J."/>
            <person name="Spannagl M."/>
            <person name="Tang H."/>
            <person name="Wang X."/>
            <person name="Wicker T."/>
            <person name="Bharti A.K."/>
            <person name="Chapman J."/>
            <person name="Feltus F.A."/>
            <person name="Gowik U."/>
            <person name="Grigoriev I.V."/>
            <person name="Lyons E."/>
            <person name="Maher C.A."/>
            <person name="Martis M."/>
            <person name="Narechania A."/>
            <person name="Otillar R.P."/>
            <person name="Penning B.W."/>
            <person name="Salamov A.A."/>
            <person name="Wang Y."/>
            <person name="Zhang L."/>
            <person name="Carpita N.C."/>
            <person name="Freeling M."/>
            <person name="Gingle A.R."/>
            <person name="Hash C.T."/>
            <person name="Keller B."/>
            <person name="Klein P."/>
            <person name="Kresovich S."/>
            <person name="McCann M.C."/>
            <person name="Ming R."/>
            <person name="Peterson D.G."/>
            <person name="Mehboob-ur-Rahman"/>
            <person name="Ware D."/>
            <person name="Westhoff P."/>
            <person name="Mayer K.F."/>
            <person name="Messing J."/>
            <person name="Rokhsar D.S."/>
        </authorList>
    </citation>
    <scope>NUCLEOTIDE SEQUENCE [LARGE SCALE GENOMIC DNA]</scope>
    <source>
        <strain evidence="3">cv. BTx623</strain>
    </source>
</reference>
<dbReference type="Proteomes" id="UP000000768">
    <property type="component" value="Chromosome 4"/>
</dbReference>
<reference evidence="3" key="2">
    <citation type="journal article" date="2018" name="Plant J.">
        <title>The Sorghum bicolor reference genome: improved assembly, gene annotations, a transcriptome atlas, and signatures of genome organization.</title>
        <authorList>
            <person name="McCormick R.F."/>
            <person name="Truong S.K."/>
            <person name="Sreedasyam A."/>
            <person name="Jenkins J."/>
            <person name="Shu S."/>
            <person name="Sims D."/>
            <person name="Kennedy M."/>
            <person name="Amirebrahimi M."/>
            <person name="Weers B.D."/>
            <person name="McKinley B."/>
            <person name="Mattison A."/>
            <person name="Morishige D.T."/>
            <person name="Grimwood J."/>
            <person name="Schmutz J."/>
            <person name="Mullet J.E."/>
        </authorList>
    </citation>
    <scope>NUCLEOTIDE SEQUENCE [LARGE SCALE GENOMIC DNA]</scope>
    <source>
        <strain evidence="3">cv. BTx623</strain>
    </source>
</reference>
<feature type="chain" id="PRO_5008268909" evidence="1">
    <location>
        <begin position="22"/>
        <end position="80"/>
    </location>
</feature>
<dbReference type="AlphaFoldDB" id="A0A194YNT3"/>
<feature type="signal peptide" evidence="1">
    <location>
        <begin position="1"/>
        <end position="21"/>
    </location>
</feature>
<evidence type="ECO:0000313" key="2">
    <source>
        <dbReference type="EMBL" id="KXG29851.1"/>
    </source>
</evidence>
<evidence type="ECO:0000313" key="3">
    <source>
        <dbReference type="Proteomes" id="UP000000768"/>
    </source>
</evidence>
<accession>A0A194YNT3</accession>
<name>A0A194YNT3_SORBI</name>
<evidence type="ECO:0000256" key="1">
    <source>
        <dbReference type="SAM" id="SignalP"/>
    </source>
</evidence>
<keyword evidence="1" id="KW-0732">Signal</keyword>
<protein>
    <submittedName>
        <fullName evidence="2">Uncharacterized protein</fullName>
    </submittedName>
</protein>
<dbReference type="OMA" id="TTRSWRW"/>
<keyword evidence="3" id="KW-1185">Reference proteome</keyword>
<dbReference type="EMBL" id="CM000763">
    <property type="protein sequence ID" value="KXG29851.1"/>
    <property type="molecule type" value="Genomic_DNA"/>
</dbReference>